<keyword evidence="3" id="KW-1185">Reference proteome</keyword>
<gene>
    <name evidence="2" type="ORF">GRF29_69g1132214</name>
</gene>
<feature type="compositionally biased region" description="Polar residues" evidence="1">
    <location>
        <begin position="11"/>
        <end position="21"/>
    </location>
</feature>
<name>A0AAN6RIF5_9PLEO</name>
<feature type="region of interest" description="Disordered" evidence="1">
    <location>
        <begin position="1"/>
        <end position="88"/>
    </location>
</feature>
<dbReference type="Proteomes" id="UP001280581">
    <property type="component" value="Unassembled WGS sequence"/>
</dbReference>
<feature type="compositionally biased region" description="Basic and acidic residues" evidence="1">
    <location>
        <begin position="140"/>
        <end position="155"/>
    </location>
</feature>
<evidence type="ECO:0000256" key="1">
    <source>
        <dbReference type="SAM" id="MobiDB-lite"/>
    </source>
</evidence>
<feature type="region of interest" description="Disordered" evidence="1">
    <location>
        <begin position="124"/>
        <end position="170"/>
    </location>
</feature>
<dbReference type="AlphaFoldDB" id="A0AAN6RIF5"/>
<sequence>MSFPRPRSTHQRSPPNSSNGSHIPKPRKSRFHEHLNDDALVVAEYPPGCPLPSPSPKRTPTERPPTTKRNSTTAPETKKSAKPPLQRVFSRIAKKLKEQRFWSATPVEENACSIEEFLALGGKKKPSTAGSVTVDGMGRPGDEGVRERSQEDESPRGQSWGGVAEEEDDHSEAFGELNGIVGTIDGAGIRGGRSTQRERGLCEEEEEVRLVAEEEVLDFVKVSRQLGRGNRAAATAHRTVYEFCGASGGAAWCG</sequence>
<protein>
    <submittedName>
        <fullName evidence="2">Uncharacterized protein</fullName>
    </submittedName>
</protein>
<comment type="caution">
    <text evidence="2">The sequence shown here is derived from an EMBL/GenBank/DDBJ whole genome shotgun (WGS) entry which is preliminary data.</text>
</comment>
<reference evidence="2 3" key="1">
    <citation type="submission" date="2021-02" db="EMBL/GenBank/DDBJ databases">
        <title>Genome assembly of Pseudopithomyces chartarum.</title>
        <authorList>
            <person name="Jauregui R."/>
            <person name="Singh J."/>
            <person name="Voisey C."/>
        </authorList>
    </citation>
    <scope>NUCLEOTIDE SEQUENCE [LARGE SCALE GENOMIC DNA]</scope>
    <source>
        <strain evidence="2 3">AGR01</strain>
    </source>
</reference>
<evidence type="ECO:0000313" key="3">
    <source>
        <dbReference type="Proteomes" id="UP001280581"/>
    </source>
</evidence>
<dbReference type="EMBL" id="WVTA01000006">
    <property type="protein sequence ID" value="KAK3209224.1"/>
    <property type="molecule type" value="Genomic_DNA"/>
</dbReference>
<accession>A0AAN6RIF5</accession>
<organism evidence="2 3">
    <name type="scientific">Pseudopithomyces chartarum</name>
    <dbReference type="NCBI Taxonomy" id="1892770"/>
    <lineage>
        <taxon>Eukaryota</taxon>
        <taxon>Fungi</taxon>
        <taxon>Dikarya</taxon>
        <taxon>Ascomycota</taxon>
        <taxon>Pezizomycotina</taxon>
        <taxon>Dothideomycetes</taxon>
        <taxon>Pleosporomycetidae</taxon>
        <taxon>Pleosporales</taxon>
        <taxon>Massarineae</taxon>
        <taxon>Didymosphaeriaceae</taxon>
        <taxon>Pseudopithomyces</taxon>
    </lineage>
</organism>
<evidence type="ECO:0000313" key="2">
    <source>
        <dbReference type="EMBL" id="KAK3209224.1"/>
    </source>
</evidence>
<proteinExistence type="predicted"/>
<feature type="compositionally biased region" description="Pro residues" evidence="1">
    <location>
        <begin position="47"/>
        <end position="57"/>
    </location>
</feature>